<name>A0A6L9SUE4_9BIFI</name>
<protein>
    <submittedName>
        <fullName evidence="2">IS256 family transposase</fullName>
    </submittedName>
</protein>
<proteinExistence type="predicted"/>
<dbReference type="EMBL" id="WHZV01000014">
    <property type="protein sequence ID" value="NEG56226.1"/>
    <property type="molecule type" value="Genomic_DNA"/>
</dbReference>
<comment type="caution">
    <text evidence="2">The sequence shown here is derived from an EMBL/GenBank/DDBJ whole genome shotgun (WGS) entry which is preliminary data.</text>
</comment>
<dbReference type="Proteomes" id="UP000483293">
    <property type="component" value="Unassembled WGS sequence"/>
</dbReference>
<dbReference type="AlphaFoldDB" id="A0A6L9SUE4"/>
<organism evidence="2 3">
    <name type="scientific">Bifidobacterium platyrrhinorum</name>
    <dbReference type="NCBI Taxonomy" id="2661628"/>
    <lineage>
        <taxon>Bacteria</taxon>
        <taxon>Bacillati</taxon>
        <taxon>Actinomycetota</taxon>
        <taxon>Actinomycetes</taxon>
        <taxon>Bifidobacteriales</taxon>
        <taxon>Bifidobacteriaceae</taxon>
        <taxon>Bifidobacterium</taxon>
    </lineage>
</organism>
<evidence type="ECO:0000256" key="1">
    <source>
        <dbReference type="SAM" id="MobiDB-lite"/>
    </source>
</evidence>
<evidence type="ECO:0000313" key="2">
    <source>
        <dbReference type="EMBL" id="NEG56226.1"/>
    </source>
</evidence>
<keyword evidence="3" id="KW-1185">Reference proteome</keyword>
<feature type="region of interest" description="Disordered" evidence="1">
    <location>
        <begin position="18"/>
        <end position="50"/>
    </location>
</feature>
<reference evidence="2 3" key="1">
    <citation type="submission" date="2019-10" db="EMBL/GenBank/DDBJ databases">
        <title>Bifidobacterium from non-human primates.</title>
        <authorList>
            <person name="Modesto M."/>
        </authorList>
    </citation>
    <scope>NUCLEOTIDE SEQUENCE [LARGE SCALE GENOMIC DNA]</scope>
    <source>
        <strain evidence="2 3">SMA15</strain>
    </source>
</reference>
<gene>
    <name evidence="2" type="ORF">GFD21_10780</name>
</gene>
<evidence type="ECO:0000313" key="3">
    <source>
        <dbReference type="Proteomes" id="UP000483293"/>
    </source>
</evidence>
<sequence>RACEWVCYMKSGSPDPASLIRPEHWKPVRPSPVEENTGDDTDAPKYGTGVSWDEFHTHAERRFDY</sequence>
<accession>A0A6L9SUE4</accession>
<feature type="non-terminal residue" evidence="2">
    <location>
        <position position="1"/>
    </location>
</feature>